<dbReference type="AlphaFoldDB" id="A0AAD4Z713"/>
<dbReference type="PANTHER" id="PTHR33067">
    <property type="entry name" value="RNA-DIRECTED DNA POLYMERASE-RELATED"/>
    <property type="match status" value="1"/>
</dbReference>
<feature type="compositionally biased region" description="Polar residues" evidence="1">
    <location>
        <begin position="278"/>
        <end position="288"/>
    </location>
</feature>
<dbReference type="Proteomes" id="UP001054821">
    <property type="component" value="Chromosome 4"/>
</dbReference>
<feature type="region of interest" description="Disordered" evidence="1">
    <location>
        <begin position="251"/>
        <end position="311"/>
    </location>
</feature>
<proteinExistence type="predicted"/>
<sequence>MAGNNDDNRALEDYAQPVIPNSPSCILLPTEARNYDHKSSHFHMLPSFYGLPNEYLLAHIKEFYNVVSGLPLQGVASLEKKLDSMLNKVPKIAKVCAICNIPGHPTYQCSASEAYPEFVQEQVNIMNSYNQRPRNHSFSNTYNPGWGDHPNLSWKNNNQFQNFQPKPAITLEDTVKMLAQNTVQFQQTTNSTLQQHSAALTKMETQLGQIADALSQRELRKFPSQPVILQRNQEQAKAVITLRSGKVINNGIGNEVINEPDHVNAGPTQEENEKPNDDPSNATSSSEAPSFHNAEKPCTLPNPFPGRLAKSKQDKSFKEIFDILSKVNVNLPLLDVIRNMPAYEKFFKELNTYKRKYGPNEKVMVSENVSVMLQRKLPPKLKDPGSFSINITIRDKLVEKAMLDLGASINLMPYSVYLQLVLDMEEAPIHDRELPILLGRPFMATAKTIIDVQNGLLTMTVLGETVQFKVFESLSHPSSSIDCCSIDVLDSLVFSKFLLAQSNDPLQYVLSQSQNDFDEEMLMEMVAAFGSIKTISLHFFTSCRAIRTICHTSDLFYC</sequence>
<evidence type="ECO:0000313" key="3">
    <source>
        <dbReference type="Proteomes" id="UP001054821"/>
    </source>
</evidence>
<evidence type="ECO:0000313" key="2">
    <source>
        <dbReference type="EMBL" id="KAI5334986.1"/>
    </source>
</evidence>
<accession>A0AAD4Z713</accession>
<dbReference type="InterPro" id="IPR021109">
    <property type="entry name" value="Peptidase_aspartic_dom_sf"/>
</dbReference>
<reference evidence="2 3" key="1">
    <citation type="journal article" date="2022" name="G3 (Bethesda)">
        <title>Whole-genome sequence and methylome profiling of the almond [Prunus dulcis (Mill.) D.A. Webb] cultivar 'Nonpareil'.</title>
        <authorList>
            <person name="D'Amico-Willman K.M."/>
            <person name="Ouma W.Z."/>
            <person name="Meulia T."/>
            <person name="Sideli G.M."/>
            <person name="Gradziel T.M."/>
            <person name="Fresnedo-Ramirez J."/>
        </authorList>
    </citation>
    <scope>NUCLEOTIDE SEQUENCE [LARGE SCALE GENOMIC DNA]</scope>
    <source>
        <strain evidence="2">Clone GOH B32 T37-40</strain>
    </source>
</reference>
<organism evidence="2 3">
    <name type="scientific">Prunus dulcis</name>
    <name type="common">Almond</name>
    <name type="synonym">Amygdalus dulcis</name>
    <dbReference type="NCBI Taxonomy" id="3755"/>
    <lineage>
        <taxon>Eukaryota</taxon>
        <taxon>Viridiplantae</taxon>
        <taxon>Streptophyta</taxon>
        <taxon>Embryophyta</taxon>
        <taxon>Tracheophyta</taxon>
        <taxon>Spermatophyta</taxon>
        <taxon>Magnoliopsida</taxon>
        <taxon>eudicotyledons</taxon>
        <taxon>Gunneridae</taxon>
        <taxon>Pentapetalae</taxon>
        <taxon>rosids</taxon>
        <taxon>fabids</taxon>
        <taxon>Rosales</taxon>
        <taxon>Rosaceae</taxon>
        <taxon>Amygdaloideae</taxon>
        <taxon>Amygdaleae</taxon>
        <taxon>Prunus</taxon>
    </lineage>
</organism>
<gene>
    <name evidence="2" type="ORF">L3X38_025119</name>
</gene>
<evidence type="ECO:0008006" key="4">
    <source>
        <dbReference type="Google" id="ProtNLM"/>
    </source>
</evidence>
<keyword evidence="3" id="KW-1185">Reference proteome</keyword>
<comment type="caution">
    <text evidence="2">The sequence shown here is derived from an EMBL/GenBank/DDBJ whole genome shotgun (WGS) entry which is preliminary data.</text>
</comment>
<name>A0AAD4Z713_PRUDU</name>
<protein>
    <recommendedName>
        <fullName evidence="4">Retrotransposon gag protein</fullName>
    </recommendedName>
</protein>
<dbReference type="PANTHER" id="PTHR33067:SF9">
    <property type="entry name" value="RNA-DIRECTED DNA POLYMERASE"/>
    <property type="match status" value="1"/>
</dbReference>
<dbReference type="Gene3D" id="2.40.70.10">
    <property type="entry name" value="Acid Proteases"/>
    <property type="match status" value="1"/>
</dbReference>
<dbReference type="EMBL" id="JAJFAZ020000004">
    <property type="protein sequence ID" value="KAI5334986.1"/>
    <property type="molecule type" value="Genomic_DNA"/>
</dbReference>
<evidence type="ECO:0000256" key="1">
    <source>
        <dbReference type="SAM" id="MobiDB-lite"/>
    </source>
</evidence>